<reference evidence="3" key="3">
    <citation type="journal article" date="2018" name="Mol. Plant Microbe Interact.">
        <title>Genome sequence resources for the wheat stripe rust pathogen (Puccinia striiformis f. sp. tritici) and the barley stripe rust pathogen (Puccinia striiformis f. sp. hordei).</title>
        <authorList>
            <person name="Xia C."/>
            <person name="Wang M."/>
            <person name="Yin C."/>
            <person name="Cornejo O.E."/>
            <person name="Hulbert S.H."/>
            <person name="Chen X."/>
        </authorList>
    </citation>
    <scope>NUCLEOTIDE SEQUENCE [LARGE SCALE GENOMIC DNA]</scope>
    <source>
        <strain evidence="3">93TX-2</strain>
    </source>
</reference>
<proteinExistence type="predicted"/>
<keyword evidence="3" id="KW-1185">Reference proteome</keyword>
<dbReference type="AlphaFoldDB" id="A0A2S4V819"/>
<protein>
    <submittedName>
        <fullName evidence="2">Uncharacterized protein</fullName>
    </submittedName>
</protein>
<name>A0A2S4V819_9BASI</name>
<dbReference type="Proteomes" id="UP000238274">
    <property type="component" value="Unassembled WGS sequence"/>
</dbReference>
<dbReference type="VEuPathDB" id="FungiDB:PSHT_10671"/>
<evidence type="ECO:0000256" key="1">
    <source>
        <dbReference type="SAM" id="MobiDB-lite"/>
    </source>
</evidence>
<dbReference type="EMBL" id="PKSM01000168">
    <property type="protein sequence ID" value="POW05671.1"/>
    <property type="molecule type" value="Genomic_DNA"/>
</dbReference>
<reference evidence="2 3" key="1">
    <citation type="submission" date="2017-12" db="EMBL/GenBank/DDBJ databases">
        <title>Gene loss provides genomic basis for host adaptation in cereal stripe rust fungi.</title>
        <authorList>
            <person name="Xia C."/>
        </authorList>
    </citation>
    <scope>NUCLEOTIDE SEQUENCE [LARGE SCALE GENOMIC DNA]</scope>
    <source>
        <strain evidence="2 3">93TX-2</strain>
    </source>
</reference>
<feature type="compositionally biased region" description="Acidic residues" evidence="1">
    <location>
        <begin position="70"/>
        <end position="89"/>
    </location>
</feature>
<feature type="region of interest" description="Disordered" evidence="1">
    <location>
        <begin position="47"/>
        <end position="99"/>
    </location>
</feature>
<dbReference type="VEuPathDB" id="FungiDB:PSTT_10960"/>
<gene>
    <name evidence="2" type="ORF">PSHT_10671</name>
</gene>
<comment type="caution">
    <text evidence="2">The sequence shown here is derived from an EMBL/GenBank/DDBJ whole genome shotgun (WGS) entry which is preliminary data.</text>
</comment>
<accession>A0A2S4V819</accession>
<organism evidence="2 3">
    <name type="scientific">Puccinia striiformis</name>
    <dbReference type="NCBI Taxonomy" id="27350"/>
    <lineage>
        <taxon>Eukaryota</taxon>
        <taxon>Fungi</taxon>
        <taxon>Dikarya</taxon>
        <taxon>Basidiomycota</taxon>
        <taxon>Pucciniomycotina</taxon>
        <taxon>Pucciniomycetes</taxon>
        <taxon>Pucciniales</taxon>
        <taxon>Pucciniaceae</taxon>
        <taxon>Puccinia</taxon>
    </lineage>
</organism>
<reference evidence="3" key="2">
    <citation type="journal article" date="2018" name="BMC Genomics">
        <title>Genomic insights into host adaptation between the wheat stripe rust pathogen (Puccinia striiformis f. sp. tritici) and the barley stripe rust pathogen (Puccinia striiformis f. sp. hordei).</title>
        <authorList>
            <person name="Xia C."/>
            <person name="Wang M."/>
            <person name="Yin C."/>
            <person name="Cornejo O.E."/>
            <person name="Hulbert S.H."/>
            <person name="Chen X."/>
        </authorList>
    </citation>
    <scope>NUCLEOTIDE SEQUENCE [LARGE SCALE GENOMIC DNA]</scope>
    <source>
        <strain evidence="3">93TX-2</strain>
    </source>
</reference>
<dbReference type="OrthoDB" id="2506775at2759"/>
<dbReference type="VEuPathDB" id="FungiDB:PSTT_13832"/>
<evidence type="ECO:0000313" key="3">
    <source>
        <dbReference type="Proteomes" id="UP000238274"/>
    </source>
</evidence>
<evidence type="ECO:0000313" key="2">
    <source>
        <dbReference type="EMBL" id="POW05671.1"/>
    </source>
</evidence>
<sequence>MHIKCYCHKMVLVVNAGLNELGVKAPLPLKLRREFLGAFPYSGTMEKITKEEEEEDSPDNLAESDKDSNVDSDDLEDEEEEMEEEEDKEEIQKSRSINKNKQATDWNQFNELNELTKARAYKAGEVIDCMLHDEYLKYQIKLSDPVARKIARSFQFTAKDWMLIDELNWELKPFNCLTKIMEGDGPTGAFVLPNYYQTISNLKTKEAACDWGHALHPMFVKMIDKLSIPSRGA</sequence>